<accession>A0A7S0FYE4</accession>
<evidence type="ECO:0000256" key="1">
    <source>
        <dbReference type="SAM" id="Phobius"/>
    </source>
</evidence>
<proteinExistence type="predicted"/>
<protein>
    <submittedName>
        <fullName evidence="2">Uncharacterized protein</fullName>
    </submittedName>
</protein>
<reference evidence="2" key="1">
    <citation type="submission" date="2021-01" db="EMBL/GenBank/DDBJ databases">
        <authorList>
            <person name="Corre E."/>
            <person name="Pelletier E."/>
            <person name="Niang G."/>
            <person name="Scheremetjew M."/>
            <person name="Finn R."/>
            <person name="Kale V."/>
            <person name="Holt S."/>
            <person name="Cochrane G."/>
            <person name="Meng A."/>
            <person name="Brown T."/>
            <person name="Cohen L."/>
        </authorList>
    </citation>
    <scope>NUCLEOTIDE SEQUENCE</scope>
    <source>
        <strain evidence="2">Pbaha01</strain>
    </source>
</reference>
<keyword evidence="1" id="KW-0812">Transmembrane</keyword>
<keyword evidence="1" id="KW-1133">Transmembrane helix</keyword>
<gene>
    <name evidence="2" type="ORF">PBAH0796_LOCUS32272</name>
</gene>
<name>A0A7S0FYE4_9DINO</name>
<sequence length="247" mass="24682">MAQRGSPNARSARRSGLARLALLGGGAMAWSVAHAGLQAAFVSGGVAAGVAARGGRGQGLRAEPAAAPATSPAAGESVALVKVTEESKMTTASLLGGFAGLLVGGVWVGGALFAATSYLARKEDDDLSKALKGVASGGLEVINFGAAMNEKYLVTDKLGSAITSALDGAKSGDSKEAATTVSGIINGVSDAVTSLDKDIGIKDTLGQLTTSASELAFQAVDKAVELNKEYKVTDQIAAKIEEATKSK</sequence>
<dbReference type="EMBL" id="HBEG01053041">
    <property type="protein sequence ID" value="CAD8388584.1"/>
    <property type="molecule type" value="Transcribed_RNA"/>
</dbReference>
<keyword evidence="1" id="KW-0472">Membrane</keyword>
<dbReference type="AlphaFoldDB" id="A0A7S0FYE4"/>
<evidence type="ECO:0000313" key="2">
    <source>
        <dbReference type="EMBL" id="CAD8388584.1"/>
    </source>
</evidence>
<feature type="transmembrane region" description="Helical" evidence="1">
    <location>
        <begin position="98"/>
        <end position="120"/>
    </location>
</feature>
<organism evidence="2">
    <name type="scientific">Pyrodinium bahamense</name>
    <dbReference type="NCBI Taxonomy" id="73915"/>
    <lineage>
        <taxon>Eukaryota</taxon>
        <taxon>Sar</taxon>
        <taxon>Alveolata</taxon>
        <taxon>Dinophyceae</taxon>
        <taxon>Gonyaulacales</taxon>
        <taxon>Pyrocystaceae</taxon>
        <taxon>Pyrodinium</taxon>
    </lineage>
</organism>